<protein>
    <submittedName>
        <fullName evidence="2">Uncharacterized protein</fullName>
    </submittedName>
</protein>
<accession>A0A0B0EPA8</accession>
<name>A0A0B0EPA8_9BACT</name>
<comment type="caution">
    <text evidence="2">The sequence shown here is derived from an EMBL/GenBank/DDBJ whole genome shotgun (WGS) entry which is preliminary data.</text>
</comment>
<keyword evidence="1" id="KW-0472">Membrane</keyword>
<proteinExistence type="predicted"/>
<sequence length="76" mass="8173">MTSETAVIIAALGGAAIGGAITLATNWINKRSEERKQLNSLFVNAGIENWKQGIAHAQTLKKSQEFSCVTFGRPAR</sequence>
<dbReference type="EMBL" id="JRYO01000131">
    <property type="protein sequence ID" value="KHE92455.1"/>
    <property type="molecule type" value="Genomic_DNA"/>
</dbReference>
<keyword evidence="1" id="KW-1133">Transmembrane helix</keyword>
<evidence type="ECO:0000313" key="2">
    <source>
        <dbReference type="EMBL" id="KHE92455.1"/>
    </source>
</evidence>
<evidence type="ECO:0000256" key="1">
    <source>
        <dbReference type="SAM" id="Phobius"/>
    </source>
</evidence>
<reference evidence="2 3" key="1">
    <citation type="submission" date="2014-10" db="EMBL/GenBank/DDBJ databases">
        <title>Draft genome of anammox bacterium scalindua brodae, obtained using differential coverage binning of sequence data from two enrichment reactors.</title>
        <authorList>
            <person name="Speth D.R."/>
            <person name="Russ L."/>
            <person name="Kartal B."/>
            <person name="Op den Camp H.J."/>
            <person name="Dutilh B.E."/>
            <person name="Jetten M.S."/>
        </authorList>
    </citation>
    <scope>NUCLEOTIDE SEQUENCE [LARGE SCALE GENOMIC DNA]</scope>
    <source>
        <strain evidence="2">RU1</strain>
    </source>
</reference>
<dbReference type="AlphaFoldDB" id="A0A0B0EPA8"/>
<gene>
    <name evidence="2" type="ORF">SCABRO_01792</name>
</gene>
<evidence type="ECO:0000313" key="3">
    <source>
        <dbReference type="Proteomes" id="UP000030652"/>
    </source>
</evidence>
<dbReference type="Proteomes" id="UP000030652">
    <property type="component" value="Unassembled WGS sequence"/>
</dbReference>
<keyword evidence="1" id="KW-0812">Transmembrane</keyword>
<feature type="non-terminal residue" evidence="2">
    <location>
        <position position="76"/>
    </location>
</feature>
<feature type="transmembrane region" description="Helical" evidence="1">
    <location>
        <begin position="6"/>
        <end position="28"/>
    </location>
</feature>
<organism evidence="2 3">
    <name type="scientific">Candidatus Scalindua brodae</name>
    <dbReference type="NCBI Taxonomy" id="237368"/>
    <lineage>
        <taxon>Bacteria</taxon>
        <taxon>Pseudomonadati</taxon>
        <taxon>Planctomycetota</taxon>
        <taxon>Candidatus Brocadiia</taxon>
        <taxon>Candidatus Brocadiales</taxon>
        <taxon>Candidatus Scalinduaceae</taxon>
        <taxon>Candidatus Scalindua</taxon>
    </lineage>
</organism>